<reference evidence="3 4" key="1">
    <citation type="submission" date="2020-01" db="EMBL/GenBank/DDBJ databases">
        <title>Muriicola jejuensis KCTC 22299.</title>
        <authorList>
            <person name="Wang G."/>
        </authorList>
    </citation>
    <scope>NUCLEOTIDE SEQUENCE [LARGE SCALE GENOMIC DNA]</scope>
    <source>
        <strain evidence="3 4">KCTC 22299</strain>
    </source>
</reference>
<dbReference type="Pfam" id="PF00144">
    <property type="entry name" value="Beta-lactamase"/>
    <property type="match status" value="1"/>
</dbReference>
<evidence type="ECO:0000256" key="1">
    <source>
        <dbReference type="SAM" id="SignalP"/>
    </source>
</evidence>
<dbReference type="InterPro" id="IPR050491">
    <property type="entry name" value="AmpC-like"/>
</dbReference>
<dbReference type="PANTHER" id="PTHR46825:SF15">
    <property type="entry name" value="BETA-LACTAMASE-RELATED DOMAIN-CONTAINING PROTEIN"/>
    <property type="match status" value="1"/>
</dbReference>
<keyword evidence="3" id="KW-0378">Hydrolase</keyword>
<sequence length="429" mass="48357">MLPSRALWRSILFLLLLAGLVMSGNNAHPDKEPKKEVAIRYPKNELRDPVEVARYRWQQEELRRAVQVYFEKAVATGDIVGAAVSIVRGDSILLSEGIGESSVGTDRKVDAHTIFRLGSLSKGFTGVLAAKLVEEGKLGWKDKVKEFFPDFRLGTPTNTEQVTFGNLLSHTSGAPYHSFTNLVEAGIPMEQIVGKFREVQPVSKPGSLYSYQNALFAISGEMMEKATGEDLDAALKKRFFDPLGMCSAVMDYETMSAMTNVAMPHIKWKRGWRSRKLNDHYYNALAAGGINASALDMAKWMRFLLGHNPEIMDRMSLESAFSPVVEIKGRSKYYQRWRGHISSHYGYGWRIHKFRELPGEAVKTMWHHGGSVNNFRNEIALYPEDDLGICVLLNSNSRLATHVIPELYQIISEVVRQEPVEMASNYLHE</sequence>
<evidence type="ECO:0000259" key="2">
    <source>
        <dbReference type="Pfam" id="PF00144"/>
    </source>
</evidence>
<comment type="caution">
    <text evidence="3">The sequence shown here is derived from an EMBL/GenBank/DDBJ whole genome shotgun (WGS) entry which is preliminary data.</text>
</comment>
<dbReference type="Gene3D" id="3.40.710.10">
    <property type="entry name" value="DD-peptidase/beta-lactamase superfamily"/>
    <property type="match status" value="1"/>
</dbReference>
<gene>
    <name evidence="3" type="ORF">GWK09_12835</name>
</gene>
<dbReference type="InterPro" id="IPR001466">
    <property type="entry name" value="Beta-lactam-related"/>
</dbReference>
<evidence type="ECO:0000313" key="3">
    <source>
        <dbReference type="EMBL" id="NER11413.1"/>
    </source>
</evidence>
<keyword evidence="1" id="KW-0732">Signal</keyword>
<feature type="chain" id="PRO_5026888744" evidence="1">
    <location>
        <begin position="28"/>
        <end position="429"/>
    </location>
</feature>
<name>A0A6P0UK31_9FLAO</name>
<keyword evidence="4" id="KW-1185">Reference proteome</keyword>
<dbReference type="EMBL" id="JAABOP010000004">
    <property type="protein sequence ID" value="NER11413.1"/>
    <property type="molecule type" value="Genomic_DNA"/>
</dbReference>
<dbReference type="AlphaFoldDB" id="A0A6P0UK31"/>
<accession>A0A6P0UK31</accession>
<dbReference type="PANTHER" id="PTHR46825">
    <property type="entry name" value="D-ALANYL-D-ALANINE-CARBOXYPEPTIDASE/ENDOPEPTIDASE AMPH"/>
    <property type="match status" value="1"/>
</dbReference>
<dbReference type="InterPro" id="IPR012338">
    <property type="entry name" value="Beta-lactam/transpept-like"/>
</dbReference>
<organism evidence="3 4">
    <name type="scientific">Muriicola jejuensis</name>
    <dbReference type="NCBI Taxonomy" id="504488"/>
    <lineage>
        <taxon>Bacteria</taxon>
        <taxon>Pseudomonadati</taxon>
        <taxon>Bacteroidota</taxon>
        <taxon>Flavobacteriia</taxon>
        <taxon>Flavobacteriales</taxon>
        <taxon>Flavobacteriaceae</taxon>
        <taxon>Muriicola</taxon>
    </lineage>
</organism>
<proteinExistence type="predicted"/>
<dbReference type="GO" id="GO:0016787">
    <property type="term" value="F:hydrolase activity"/>
    <property type="evidence" value="ECO:0007669"/>
    <property type="project" value="UniProtKB-KW"/>
</dbReference>
<protein>
    <submittedName>
        <fullName evidence="3">Serine hydrolase</fullName>
    </submittedName>
</protein>
<dbReference type="SUPFAM" id="SSF56601">
    <property type="entry name" value="beta-lactamase/transpeptidase-like"/>
    <property type="match status" value="1"/>
</dbReference>
<feature type="domain" description="Beta-lactamase-related" evidence="2">
    <location>
        <begin position="69"/>
        <end position="398"/>
    </location>
</feature>
<dbReference type="Proteomes" id="UP000468443">
    <property type="component" value="Unassembled WGS sequence"/>
</dbReference>
<feature type="signal peptide" evidence="1">
    <location>
        <begin position="1"/>
        <end position="27"/>
    </location>
</feature>
<evidence type="ECO:0000313" key="4">
    <source>
        <dbReference type="Proteomes" id="UP000468443"/>
    </source>
</evidence>